<dbReference type="EMBL" id="CGBR01000013">
    <property type="protein sequence ID" value="CFQ63031.1"/>
    <property type="molecule type" value="Genomic_DNA"/>
</dbReference>
<organism evidence="1 2">
    <name type="scientific">Yersinia enterocolitica</name>
    <dbReference type="NCBI Taxonomy" id="630"/>
    <lineage>
        <taxon>Bacteria</taxon>
        <taxon>Pseudomonadati</taxon>
        <taxon>Pseudomonadota</taxon>
        <taxon>Gammaproteobacteria</taxon>
        <taxon>Enterobacterales</taxon>
        <taxon>Yersiniaceae</taxon>
        <taxon>Yersinia</taxon>
    </lineage>
</organism>
<dbReference type="GO" id="GO:0019634">
    <property type="term" value="P:organic phosphonate metabolic process"/>
    <property type="evidence" value="ECO:0007669"/>
    <property type="project" value="InterPro"/>
</dbReference>
<reference evidence="1 2" key="1">
    <citation type="submission" date="2015-03" db="EMBL/GenBank/DDBJ databases">
        <authorList>
            <person name="Murphy D."/>
        </authorList>
    </citation>
    <scope>NUCLEOTIDE SEQUENCE [LARGE SCALE GENOMIC DNA]</scope>
    <source>
        <strain evidence="1 2">IP26249</strain>
    </source>
</reference>
<sequence length="370" mass="41128">MYVAVKGGEKAIAAAHQLLEHQRRGDTQIPAIDCEQIEQQLGLAVDRVMTEGGIYDRELAALAIKQASGDLVEAIFLLRAYRTTLPRLAISQPLATGNMRLERRISAIYKDLPGGQVLGPTYDYTHRLLDFTLLAAGEAPHTLNRREISPEAVSQNNCAHVFDLLAQEQLAKVEQDNGIPPEDITRNPPVYPCNRSARLQQLARGDEGFLLALGYSTQRGYGRTHPFAAEIRTGELTISIEPEELGFAIDIGEILLTECEMVNGFVSPVAEPPHFTRGYGLVFGRGERKAMSMALMDRALQSREYNENVASPAQDEEFVLSHADNVEAAGFVSHLKLPHYVDFQAELELLKRLRREYLSAAAEQQEPRHD</sequence>
<proteinExistence type="predicted"/>
<dbReference type="PIRSF" id="PIRSF007313">
    <property type="entry name" value="PhnI"/>
    <property type="match status" value="1"/>
</dbReference>
<protein>
    <submittedName>
        <fullName evidence="1">PhnI protein</fullName>
    </submittedName>
</protein>
<dbReference type="Pfam" id="PF05861">
    <property type="entry name" value="PhnI"/>
    <property type="match status" value="1"/>
</dbReference>
<name>A0A0H5GGC2_YEREN</name>
<dbReference type="Proteomes" id="UP000048841">
    <property type="component" value="Unassembled WGS sequence"/>
</dbReference>
<evidence type="ECO:0000313" key="2">
    <source>
        <dbReference type="Proteomes" id="UP000048841"/>
    </source>
</evidence>
<evidence type="ECO:0000313" key="1">
    <source>
        <dbReference type="EMBL" id="CFQ63031.1"/>
    </source>
</evidence>
<dbReference type="RefSeq" id="WP_023160170.1">
    <property type="nucleotide sequence ID" value="NZ_CGBR01000013.1"/>
</dbReference>
<dbReference type="AlphaFoldDB" id="A0A0H5GGC2"/>
<accession>A0A0H5GGC2</accession>
<dbReference type="InterPro" id="IPR008773">
    <property type="entry name" value="PhnI"/>
</dbReference>
<gene>
    <name evidence="1" type="primary">phnI</name>
    <name evidence="1" type="ORF">ERS137941_02129</name>
</gene>